<keyword evidence="7 10" id="KW-0472">Membrane</keyword>
<accession>A0A4R6SX60</accession>
<feature type="domain" description="TonB-dependent receptor plug" evidence="14">
    <location>
        <begin position="53"/>
        <end position="157"/>
    </location>
</feature>
<feature type="signal peptide" evidence="12">
    <location>
        <begin position="1"/>
        <end position="19"/>
    </location>
</feature>
<dbReference type="Proteomes" id="UP000295620">
    <property type="component" value="Unassembled WGS sequence"/>
</dbReference>
<dbReference type="InterPro" id="IPR037066">
    <property type="entry name" value="Plug_dom_sf"/>
</dbReference>
<keyword evidence="4 10" id="KW-0812">Transmembrane</keyword>
<evidence type="ECO:0000256" key="10">
    <source>
        <dbReference type="PROSITE-ProRule" id="PRU01360"/>
    </source>
</evidence>
<dbReference type="SUPFAM" id="SSF56935">
    <property type="entry name" value="Porins"/>
    <property type="match status" value="1"/>
</dbReference>
<dbReference type="Pfam" id="PF07715">
    <property type="entry name" value="Plug"/>
    <property type="match status" value="1"/>
</dbReference>
<dbReference type="GO" id="GO:0015344">
    <property type="term" value="F:siderophore uptake transmembrane transporter activity"/>
    <property type="evidence" value="ECO:0007669"/>
    <property type="project" value="TreeGrafter"/>
</dbReference>
<reference evidence="15 16" key="1">
    <citation type="submission" date="2019-03" db="EMBL/GenBank/DDBJ databases">
        <title>Genomic Encyclopedia of Archaeal and Bacterial Type Strains, Phase II (KMG-II): from individual species to whole genera.</title>
        <authorList>
            <person name="Goeker M."/>
        </authorList>
    </citation>
    <scope>NUCLEOTIDE SEQUENCE [LARGE SCALE GENOMIC DNA]</scope>
    <source>
        <strain evidence="15 16">DSM 19035</strain>
    </source>
</reference>
<dbReference type="OrthoDB" id="9764669at2"/>
<dbReference type="PANTHER" id="PTHR30069:SF29">
    <property type="entry name" value="HEMOGLOBIN AND HEMOGLOBIN-HAPTOGLOBIN-BINDING PROTEIN 1-RELATED"/>
    <property type="match status" value="1"/>
</dbReference>
<dbReference type="Pfam" id="PF00593">
    <property type="entry name" value="TonB_dep_Rec_b-barrel"/>
    <property type="match status" value="1"/>
</dbReference>
<comment type="similarity">
    <text evidence="10 11">Belongs to the TonB-dependent receptor family.</text>
</comment>
<keyword evidence="16" id="KW-1185">Reference proteome</keyword>
<keyword evidence="2 10" id="KW-0813">Transport</keyword>
<feature type="chain" id="PRO_5020296600" evidence="12">
    <location>
        <begin position="20"/>
        <end position="690"/>
    </location>
</feature>
<dbReference type="Gene3D" id="2.170.130.10">
    <property type="entry name" value="TonB-dependent receptor, plug domain"/>
    <property type="match status" value="1"/>
</dbReference>
<dbReference type="AlphaFoldDB" id="A0A4R6SX60"/>
<sequence length="690" mass="76064">MKSFLPAVILSFLVFNAGAQQDKTSPVRKITADSLLKLQEVVITGQFEPQSLKKSVYNVRVINSQMIKLRAATDLKTILSTELGIRFSNDPATGISDPQLMGMDGAGIKILLDGVPMADRGTAKESLAQIDVNTIERIEIVEGPMSVMYGTDAMAGVINIITKRITGNQLSVNARLQEESAGTEYSAFNKGGTHNGNLGVNWQNNAWRFGLSATRNNFGGWQGDHTGRAKEWLPKDQWLGTALAGYKMNNLDVWYRFNGTDETLHYLGDIITNNGAPIASDKKYLSKRFFHQAQADLTVNDKLSFNAAASYTDYSRRTQSTNLNLNTGSETLSIDPGSQDKDVFSSTFFRGTALYKLSPSVSLQPGIEYNNNSGKGARIQGDPVINDYSFFISSQIQLNPAIQLRPGLRFLNNSVYDAPPVIPSLNAKVRLNEQLDLRFAYARGFRAPILRELYFIFKDSSHDIVGNENLKAEHSNSFNGSLAWALKSTASVRLSTILSGFYNEFKNRIDIGTDAAVSNSSVYINIGKFKTTGAEWNNTLNIKNVQASLGLSYIGRYNQYSEQPELGDSPSFTWSPELNTNIIYSFPKLDANIGFFYKFTGRYQQYTTSLSSGQNTVILGEVASYHLADLTLNKSVNNFITINAGARNLFDVSRLNTTGTNTDPHSPGGSVAMGYGRSFFLGLTLQWSKN</sequence>
<evidence type="ECO:0000256" key="11">
    <source>
        <dbReference type="RuleBase" id="RU003357"/>
    </source>
</evidence>
<gene>
    <name evidence="15" type="ORF">ATK78_3270</name>
</gene>
<keyword evidence="3 10" id="KW-1134">Transmembrane beta strand</keyword>
<keyword evidence="6 11" id="KW-0798">TonB box</keyword>
<proteinExistence type="inferred from homology"/>
<evidence type="ECO:0000256" key="8">
    <source>
        <dbReference type="ARBA" id="ARBA00023170"/>
    </source>
</evidence>
<evidence type="ECO:0000256" key="12">
    <source>
        <dbReference type="SAM" id="SignalP"/>
    </source>
</evidence>
<evidence type="ECO:0000256" key="1">
    <source>
        <dbReference type="ARBA" id="ARBA00004571"/>
    </source>
</evidence>
<dbReference type="InterPro" id="IPR012910">
    <property type="entry name" value="Plug_dom"/>
</dbReference>
<dbReference type="GO" id="GO:0044718">
    <property type="term" value="P:siderophore transmembrane transport"/>
    <property type="evidence" value="ECO:0007669"/>
    <property type="project" value="TreeGrafter"/>
</dbReference>
<evidence type="ECO:0000256" key="3">
    <source>
        <dbReference type="ARBA" id="ARBA00022452"/>
    </source>
</evidence>
<evidence type="ECO:0000256" key="9">
    <source>
        <dbReference type="ARBA" id="ARBA00023237"/>
    </source>
</evidence>
<keyword evidence="8 15" id="KW-0675">Receptor</keyword>
<evidence type="ECO:0000256" key="5">
    <source>
        <dbReference type="ARBA" id="ARBA00022729"/>
    </source>
</evidence>
<dbReference type="PANTHER" id="PTHR30069">
    <property type="entry name" value="TONB-DEPENDENT OUTER MEMBRANE RECEPTOR"/>
    <property type="match status" value="1"/>
</dbReference>
<evidence type="ECO:0000256" key="6">
    <source>
        <dbReference type="ARBA" id="ARBA00023077"/>
    </source>
</evidence>
<dbReference type="RefSeq" id="WP_133577098.1">
    <property type="nucleotide sequence ID" value="NZ_SNYC01000005.1"/>
</dbReference>
<dbReference type="CDD" id="cd01347">
    <property type="entry name" value="ligand_gated_channel"/>
    <property type="match status" value="1"/>
</dbReference>
<keyword evidence="9 10" id="KW-0998">Cell outer membrane</keyword>
<evidence type="ECO:0000256" key="4">
    <source>
        <dbReference type="ARBA" id="ARBA00022692"/>
    </source>
</evidence>
<evidence type="ECO:0000259" key="14">
    <source>
        <dbReference type="Pfam" id="PF07715"/>
    </source>
</evidence>
<name>A0A4R6SX60_9SPHI</name>
<evidence type="ECO:0000313" key="16">
    <source>
        <dbReference type="Proteomes" id="UP000295620"/>
    </source>
</evidence>
<evidence type="ECO:0000313" key="15">
    <source>
        <dbReference type="EMBL" id="TDQ08752.1"/>
    </source>
</evidence>
<dbReference type="InterPro" id="IPR039426">
    <property type="entry name" value="TonB-dep_rcpt-like"/>
</dbReference>
<organism evidence="15 16">
    <name type="scientific">Pedobacter metabolipauper</name>
    <dbReference type="NCBI Taxonomy" id="425513"/>
    <lineage>
        <taxon>Bacteria</taxon>
        <taxon>Pseudomonadati</taxon>
        <taxon>Bacteroidota</taxon>
        <taxon>Sphingobacteriia</taxon>
        <taxon>Sphingobacteriales</taxon>
        <taxon>Sphingobacteriaceae</taxon>
        <taxon>Pedobacter</taxon>
    </lineage>
</organism>
<evidence type="ECO:0000256" key="2">
    <source>
        <dbReference type="ARBA" id="ARBA00022448"/>
    </source>
</evidence>
<comment type="subcellular location">
    <subcellularLocation>
        <location evidence="1 10">Cell outer membrane</location>
        <topology evidence="1 10">Multi-pass membrane protein</topology>
    </subcellularLocation>
</comment>
<dbReference type="GO" id="GO:0009279">
    <property type="term" value="C:cell outer membrane"/>
    <property type="evidence" value="ECO:0007669"/>
    <property type="project" value="UniProtKB-SubCell"/>
</dbReference>
<comment type="caution">
    <text evidence="15">The sequence shown here is derived from an EMBL/GenBank/DDBJ whole genome shotgun (WGS) entry which is preliminary data.</text>
</comment>
<protein>
    <submittedName>
        <fullName evidence="15">Outer membrane receptor for ferrienterochelin and colicins</fullName>
    </submittedName>
</protein>
<dbReference type="EMBL" id="SNYC01000005">
    <property type="protein sequence ID" value="TDQ08752.1"/>
    <property type="molecule type" value="Genomic_DNA"/>
</dbReference>
<dbReference type="PROSITE" id="PS52016">
    <property type="entry name" value="TONB_DEPENDENT_REC_3"/>
    <property type="match status" value="1"/>
</dbReference>
<dbReference type="InterPro" id="IPR036942">
    <property type="entry name" value="Beta-barrel_TonB_sf"/>
</dbReference>
<evidence type="ECO:0000256" key="7">
    <source>
        <dbReference type="ARBA" id="ARBA00023136"/>
    </source>
</evidence>
<feature type="domain" description="TonB-dependent receptor-like beta-barrel" evidence="13">
    <location>
        <begin position="266"/>
        <end position="649"/>
    </location>
</feature>
<dbReference type="InterPro" id="IPR000531">
    <property type="entry name" value="Beta-barrel_TonB"/>
</dbReference>
<dbReference type="Gene3D" id="2.40.170.20">
    <property type="entry name" value="TonB-dependent receptor, beta-barrel domain"/>
    <property type="match status" value="1"/>
</dbReference>
<evidence type="ECO:0000259" key="13">
    <source>
        <dbReference type="Pfam" id="PF00593"/>
    </source>
</evidence>
<keyword evidence="5 12" id="KW-0732">Signal</keyword>